<dbReference type="Gene3D" id="1.10.630.10">
    <property type="entry name" value="Cytochrome P450"/>
    <property type="match status" value="1"/>
</dbReference>
<dbReference type="InterPro" id="IPR001128">
    <property type="entry name" value="Cyt_P450"/>
</dbReference>
<reference evidence="9 10" key="1">
    <citation type="submission" date="2018-02" db="EMBL/GenBank/DDBJ databases">
        <title>Draft genome sequences of Elsinoe sp., causing black scab on jojoba.</title>
        <authorList>
            <person name="Stodart B."/>
            <person name="Jeffress S."/>
            <person name="Ash G."/>
            <person name="Arun Chinnappa K."/>
        </authorList>
    </citation>
    <scope>NUCLEOTIDE SEQUENCE [LARGE SCALE GENOMIC DNA]</scope>
    <source>
        <strain evidence="9 10">Hillstone_2</strain>
    </source>
</reference>
<evidence type="ECO:0000256" key="3">
    <source>
        <dbReference type="ARBA" id="ARBA00022617"/>
    </source>
</evidence>
<dbReference type="GO" id="GO:0005506">
    <property type="term" value="F:iron ion binding"/>
    <property type="evidence" value="ECO:0007669"/>
    <property type="project" value="InterPro"/>
</dbReference>
<dbReference type="InterPro" id="IPR050121">
    <property type="entry name" value="Cytochrome_P450_monoxygenase"/>
</dbReference>
<dbReference type="GO" id="GO:0004497">
    <property type="term" value="F:monooxygenase activity"/>
    <property type="evidence" value="ECO:0007669"/>
    <property type="project" value="UniProtKB-KW"/>
</dbReference>
<proteinExistence type="inferred from homology"/>
<dbReference type="PRINTS" id="PR00385">
    <property type="entry name" value="P450"/>
</dbReference>
<protein>
    <submittedName>
        <fullName evidence="9">Cytochrome P450 monooxygenase-like protein 37</fullName>
    </submittedName>
</protein>
<sequence>MPMTLFNLGPSGICLLAAAFLLIWYLVSAATSYFRLRHIPAPSLLATFSYLWIARITYSGKQYWIHRGLNDKYGSLVRIGPNQVLTDDSELVRRINSINSSYKKSRFYITGRFDPYHDTVFTIFDPEPHKRARARSAAAYSGRETPGLEVIIDEHIRTLIDIVRQRYMATSTTRERPLLDLGSISCYFTMDVITHLAFGQQKGYLRDETDHFDFLGGVRRLWPQMSTCADVPWIREVLFAPVAEEYVNSRFESVEKQQGDMLASLMNRGFDRSECQAEGLLLLFAGTESTACAIRAILIHAITSPSVYHRLKLEIRTAVKQSQVSSPITLHEAKNLPYLQAVIYEGIRQRPPLLGVWPKVVPSSGDTLHGKYLPPGTEICTNTSALLRSRVLFGPDADIFRPERFTEVSAEKKAEMERNVELAFGYGQWMCAGKNIAMMELNKFVFEVLKNFDVEIVDPAKPCSVLSYGVFLEEGLRVRVTEAESLDVA</sequence>
<dbReference type="SUPFAM" id="SSF48264">
    <property type="entry name" value="Cytochrome P450"/>
    <property type="match status" value="1"/>
</dbReference>
<dbReference type="Proteomes" id="UP000308133">
    <property type="component" value="Unassembled WGS sequence"/>
</dbReference>
<dbReference type="CDD" id="cd11060">
    <property type="entry name" value="CYP57A1-like"/>
    <property type="match status" value="1"/>
</dbReference>
<evidence type="ECO:0000256" key="2">
    <source>
        <dbReference type="ARBA" id="ARBA00010617"/>
    </source>
</evidence>
<dbReference type="InterPro" id="IPR036396">
    <property type="entry name" value="Cyt_P450_sf"/>
</dbReference>
<dbReference type="AlphaFoldDB" id="A0A4U7AXE1"/>
<dbReference type="InterPro" id="IPR002401">
    <property type="entry name" value="Cyt_P450_E_grp-I"/>
</dbReference>
<dbReference type="PRINTS" id="PR00463">
    <property type="entry name" value="EP450I"/>
</dbReference>
<dbReference type="GO" id="GO:0016705">
    <property type="term" value="F:oxidoreductase activity, acting on paired donors, with incorporation or reduction of molecular oxygen"/>
    <property type="evidence" value="ECO:0007669"/>
    <property type="project" value="InterPro"/>
</dbReference>
<dbReference type="GO" id="GO:0020037">
    <property type="term" value="F:heme binding"/>
    <property type="evidence" value="ECO:0007669"/>
    <property type="project" value="InterPro"/>
</dbReference>
<evidence type="ECO:0000256" key="7">
    <source>
        <dbReference type="ARBA" id="ARBA00023033"/>
    </source>
</evidence>
<comment type="caution">
    <text evidence="9">The sequence shown here is derived from an EMBL/GenBank/DDBJ whole genome shotgun (WGS) entry which is preliminary data.</text>
</comment>
<organism evidence="9 10">
    <name type="scientific">Elsinoe australis</name>
    <dbReference type="NCBI Taxonomy" id="40998"/>
    <lineage>
        <taxon>Eukaryota</taxon>
        <taxon>Fungi</taxon>
        <taxon>Dikarya</taxon>
        <taxon>Ascomycota</taxon>
        <taxon>Pezizomycotina</taxon>
        <taxon>Dothideomycetes</taxon>
        <taxon>Dothideomycetidae</taxon>
        <taxon>Myriangiales</taxon>
        <taxon>Elsinoaceae</taxon>
        <taxon>Elsinoe</taxon>
    </lineage>
</organism>
<comment type="cofactor">
    <cofactor evidence="1 8">
        <name>heme</name>
        <dbReference type="ChEBI" id="CHEBI:30413"/>
    </cofactor>
</comment>
<keyword evidence="4 8" id="KW-0479">Metal-binding</keyword>
<evidence type="ECO:0000256" key="1">
    <source>
        <dbReference type="ARBA" id="ARBA00001971"/>
    </source>
</evidence>
<dbReference type="PANTHER" id="PTHR24305">
    <property type="entry name" value="CYTOCHROME P450"/>
    <property type="match status" value="1"/>
</dbReference>
<evidence type="ECO:0000256" key="8">
    <source>
        <dbReference type="PIRSR" id="PIRSR602401-1"/>
    </source>
</evidence>
<keyword evidence="5" id="KW-0560">Oxidoreductase</keyword>
<comment type="similarity">
    <text evidence="2">Belongs to the cytochrome P450 family.</text>
</comment>
<dbReference type="PANTHER" id="PTHR24305:SF77">
    <property type="entry name" value="CYTOCHROME P450 MONOOXYGENASE"/>
    <property type="match status" value="1"/>
</dbReference>
<name>A0A4U7AXE1_9PEZI</name>
<feature type="binding site" description="axial binding residue" evidence="8">
    <location>
        <position position="431"/>
    </location>
    <ligand>
        <name>heme</name>
        <dbReference type="ChEBI" id="CHEBI:30413"/>
    </ligand>
    <ligandPart>
        <name>Fe</name>
        <dbReference type="ChEBI" id="CHEBI:18248"/>
    </ligandPart>
</feature>
<evidence type="ECO:0000256" key="4">
    <source>
        <dbReference type="ARBA" id="ARBA00022723"/>
    </source>
</evidence>
<dbReference type="Pfam" id="PF00067">
    <property type="entry name" value="p450"/>
    <property type="match status" value="1"/>
</dbReference>
<evidence type="ECO:0000313" key="10">
    <source>
        <dbReference type="Proteomes" id="UP000308133"/>
    </source>
</evidence>
<keyword evidence="6 8" id="KW-0408">Iron</keyword>
<accession>A0A4U7AXE1</accession>
<keyword evidence="3 8" id="KW-0349">Heme</keyword>
<keyword evidence="7 9" id="KW-0503">Monooxygenase</keyword>
<evidence type="ECO:0000256" key="6">
    <source>
        <dbReference type="ARBA" id="ARBA00023004"/>
    </source>
</evidence>
<dbReference type="EMBL" id="PTQR01000082">
    <property type="protein sequence ID" value="TKX21156.1"/>
    <property type="molecule type" value="Genomic_DNA"/>
</dbReference>
<gene>
    <name evidence="9" type="ORF">C1H76_6697</name>
</gene>
<evidence type="ECO:0000313" key="9">
    <source>
        <dbReference type="EMBL" id="TKX21156.1"/>
    </source>
</evidence>
<evidence type="ECO:0000256" key="5">
    <source>
        <dbReference type="ARBA" id="ARBA00023002"/>
    </source>
</evidence>